<dbReference type="GO" id="GO:0000150">
    <property type="term" value="F:DNA strand exchange activity"/>
    <property type="evidence" value="ECO:0007669"/>
    <property type="project" value="UniProtKB-KW"/>
</dbReference>
<comment type="similarity">
    <text evidence="1">Belongs to the site-specific recombinase resolvase family.</text>
</comment>
<keyword evidence="5" id="KW-0233">DNA recombination</keyword>
<evidence type="ECO:0000313" key="9">
    <source>
        <dbReference type="EMBL" id="NDY58594.1"/>
    </source>
</evidence>
<dbReference type="PROSITE" id="PS00397">
    <property type="entry name" value="RECOMBINASES_1"/>
    <property type="match status" value="1"/>
</dbReference>
<reference evidence="9 10" key="1">
    <citation type="submission" date="2020-02" db="EMBL/GenBank/DDBJ databases">
        <title>Comparative genomics of sulfur disproportionating microorganisms.</title>
        <authorList>
            <person name="Ward L.M."/>
            <person name="Bertran E."/>
            <person name="Johnston D.T."/>
        </authorList>
    </citation>
    <scope>NUCLEOTIDE SEQUENCE [LARGE SCALE GENOMIC DNA]</scope>
    <source>
        <strain evidence="9 10">DSM 3696</strain>
    </source>
</reference>
<keyword evidence="3" id="KW-0230">DNA invertase</keyword>
<dbReference type="InterPro" id="IPR036162">
    <property type="entry name" value="Resolvase-like_N_sf"/>
</dbReference>
<dbReference type="Pfam" id="PF00239">
    <property type="entry name" value="Resolvase"/>
    <property type="match status" value="1"/>
</dbReference>
<dbReference type="EMBL" id="JAAGRQ010000117">
    <property type="protein sequence ID" value="NDY58594.1"/>
    <property type="molecule type" value="Genomic_DNA"/>
</dbReference>
<feature type="domain" description="Resolvase/invertase-type recombinase catalytic" evidence="8">
    <location>
        <begin position="1"/>
        <end position="134"/>
    </location>
</feature>
<dbReference type="InterPro" id="IPR006118">
    <property type="entry name" value="Recombinase_CS"/>
</dbReference>
<dbReference type="FunFam" id="3.40.50.1390:FF:000001">
    <property type="entry name" value="DNA recombinase"/>
    <property type="match status" value="1"/>
</dbReference>
<proteinExistence type="inferred from homology"/>
<dbReference type="InterPro" id="IPR050639">
    <property type="entry name" value="SSR_resolvase"/>
</dbReference>
<evidence type="ECO:0000256" key="2">
    <source>
        <dbReference type="ARBA" id="ARBA00022908"/>
    </source>
</evidence>
<dbReference type="GO" id="GO:0015074">
    <property type="term" value="P:DNA integration"/>
    <property type="evidence" value="ECO:0007669"/>
    <property type="project" value="UniProtKB-KW"/>
</dbReference>
<evidence type="ECO:0000256" key="3">
    <source>
        <dbReference type="ARBA" id="ARBA00023100"/>
    </source>
</evidence>
<feature type="active site" description="O-(5'-phospho-DNA)-serine intermediate" evidence="6 7">
    <location>
        <position position="9"/>
    </location>
</feature>
<protein>
    <submittedName>
        <fullName evidence="9">Recombinase family protein</fullName>
    </submittedName>
</protein>
<name>A0A7K3NQV0_9BACT</name>
<dbReference type="PROSITE" id="PS51736">
    <property type="entry name" value="RECOMBINASES_3"/>
    <property type="match status" value="1"/>
</dbReference>
<evidence type="ECO:0000256" key="1">
    <source>
        <dbReference type="ARBA" id="ARBA00009913"/>
    </source>
</evidence>
<gene>
    <name evidence="9" type="ORF">G3N56_17810</name>
</gene>
<dbReference type="CDD" id="cd03768">
    <property type="entry name" value="SR_ResInv"/>
    <property type="match status" value="1"/>
</dbReference>
<comment type="caution">
    <text evidence="9">The sequence shown here is derived from an EMBL/GenBank/DDBJ whole genome shotgun (WGS) entry which is preliminary data.</text>
</comment>
<dbReference type="GO" id="GO:0043565">
    <property type="term" value="F:sequence-specific DNA binding"/>
    <property type="evidence" value="ECO:0007669"/>
    <property type="project" value="InterPro"/>
</dbReference>
<sequence length="197" mass="21376">MRIGYARVSTADQNLDLQRNALLAAGCQRIVEESGGGAAAVRPGLARLMDMLRQDDAVVVWRLDRLGRSLSHLIALAREIEARGAALVSLTESLDTASPGGRLVFHVFAALAEFERGLIRERTMAGLAAARARGRLGGRPKRLDAARRAAAVALYRERRVPVAEICRLFHISKPTLYAYVREEKEGPGGGARPAEQP</sequence>
<evidence type="ECO:0000259" key="8">
    <source>
        <dbReference type="PROSITE" id="PS51736"/>
    </source>
</evidence>
<keyword evidence="4" id="KW-0238">DNA-binding</keyword>
<evidence type="ECO:0000256" key="7">
    <source>
        <dbReference type="PROSITE-ProRule" id="PRU10137"/>
    </source>
</evidence>
<evidence type="ECO:0000313" key="10">
    <source>
        <dbReference type="Proteomes" id="UP000469724"/>
    </source>
</evidence>
<dbReference type="SMART" id="SM00857">
    <property type="entry name" value="Resolvase"/>
    <property type="match status" value="1"/>
</dbReference>
<dbReference type="Proteomes" id="UP000469724">
    <property type="component" value="Unassembled WGS sequence"/>
</dbReference>
<keyword evidence="10" id="KW-1185">Reference proteome</keyword>
<organism evidence="9 10">
    <name type="scientific">Desulfolutivibrio sulfodismutans</name>
    <dbReference type="NCBI Taxonomy" id="63561"/>
    <lineage>
        <taxon>Bacteria</taxon>
        <taxon>Pseudomonadati</taxon>
        <taxon>Thermodesulfobacteriota</taxon>
        <taxon>Desulfovibrionia</taxon>
        <taxon>Desulfovibrionales</taxon>
        <taxon>Desulfovibrionaceae</taxon>
        <taxon>Desulfolutivibrio</taxon>
    </lineage>
</organism>
<dbReference type="Gene3D" id="3.40.50.1390">
    <property type="entry name" value="Resolvase, N-terminal catalytic domain"/>
    <property type="match status" value="1"/>
</dbReference>
<dbReference type="InterPro" id="IPR010921">
    <property type="entry name" value="Trp_repressor/repl_initiator"/>
</dbReference>
<dbReference type="RefSeq" id="WP_163303666.1">
    <property type="nucleotide sequence ID" value="NZ_JAAGRQ010000117.1"/>
</dbReference>
<accession>A0A7K3NQV0</accession>
<evidence type="ECO:0000256" key="4">
    <source>
        <dbReference type="ARBA" id="ARBA00023125"/>
    </source>
</evidence>
<evidence type="ECO:0000256" key="6">
    <source>
        <dbReference type="PIRSR" id="PIRSR606118-50"/>
    </source>
</evidence>
<dbReference type="SUPFAM" id="SSF53041">
    <property type="entry name" value="Resolvase-like"/>
    <property type="match status" value="1"/>
</dbReference>
<dbReference type="PANTHER" id="PTHR30461">
    <property type="entry name" value="DNA-INVERTASE FROM LAMBDOID PROPHAGE"/>
    <property type="match status" value="1"/>
</dbReference>
<dbReference type="InterPro" id="IPR006119">
    <property type="entry name" value="Resolv_N"/>
</dbReference>
<dbReference type="PANTHER" id="PTHR30461:SF2">
    <property type="entry name" value="SERINE RECOMBINASE PINE-RELATED"/>
    <property type="match status" value="1"/>
</dbReference>
<dbReference type="AlphaFoldDB" id="A0A7K3NQV0"/>
<evidence type="ECO:0000256" key="5">
    <source>
        <dbReference type="ARBA" id="ARBA00023172"/>
    </source>
</evidence>
<keyword evidence="2" id="KW-0229">DNA integration</keyword>
<dbReference type="Pfam" id="PF13384">
    <property type="entry name" value="HTH_23"/>
    <property type="match status" value="1"/>
</dbReference>
<dbReference type="SUPFAM" id="SSF48295">
    <property type="entry name" value="TrpR-like"/>
    <property type="match status" value="1"/>
</dbReference>